<dbReference type="InterPro" id="IPR036094">
    <property type="entry name" value="NadA_sf"/>
</dbReference>
<evidence type="ECO:0000313" key="16">
    <source>
        <dbReference type="EMBL" id="SER29588.1"/>
    </source>
</evidence>
<evidence type="ECO:0000313" key="23">
    <source>
        <dbReference type="Proteomes" id="UP000249013"/>
    </source>
</evidence>
<evidence type="ECO:0000256" key="8">
    <source>
        <dbReference type="ARBA" id="ARBA00022723"/>
    </source>
</evidence>
<dbReference type="Proteomes" id="UP000182712">
    <property type="component" value="Unassembled WGS sequence"/>
</dbReference>
<evidence type="ECO:0000313" key="17">
    <source>
        <dbReference type="EMBL" id="SFU79021.1"/>
    </source>
</evidence>
<dbReference type="Proteomes" id="UP000027584">
    <property type="component" value="Unassembled WGS sequence"/>
</dbReference>
<dbReference type="GO" id="GO:0046872">
    <property type="term" value="F:metal ion binding"/>
    <property type="evidence" value="ECO:0007669"/>
    <property type="project" value="UniProtKB-KW"/>
</dbReference>
<dbReference type="EMBL" id="LS483409">
    <property type="protein sequence ID" value="SQG80338.1"/>
    <property type="molecule type" value="Genomic_DNA"/>
</dbReference>
<comment type="cofactor">
    <cofactor evidence="1">
        <name>[4Fe-4S] cluster</name>
        <dbReference type="ChEBI" id="CHEBI:49883"/>
    </cofactor>
</comment>
<reference evidence="14 19" key="1">
    <citation type="submission" date="2014-02" db="EMBL/GenBank/DDBJ databases">
        <authorList>
            <person name="Manrique M."/>
        </authorList>
    </citation>
    <scope>NUCLEOTIDE SEQUENCE [LARGE SCALE GENOMIC DNA]</scope>
    <source>
        <strain evidence="14 19">LMG17956</strain>
    </source>
</reference>
<evidence type="ECO:0000256" key="3">
    <source>
        <dbReference type="ARBA" id="ARBA00005065"/>
    </source>
</evidence>
<evidence type="ECO:0000256" key="7">
    <source>
        <dbReference type="ARBA" id="ARBA00022679"/>
    </source>
</evidence>
<evidence type="ECO:0000313" key="18">
    <source>
        <dbReference type="EMBL" id="SQG80338.1"/>
    </source>
</evidence>
<dbReference type="SUPFAM" id="SSF142754">
    <property type="entry name" value="NadA-like"/>
    <property type="match status" value="1"/>
</dbReference>
<sequence length="306" mass="34341">MNTREMQDEILRLKKEKGVCILAHAYQSQDIWEVADFVGDSFALSKYAAKAPQDTIIMCGVRFMAETVKVLSPEKTSILANPMAGCPMAAQIDKKLVSWLKEAHPDYTVVAYINTTSEVKTLVDVCVTSSSAVKIISNIDNDKILFVPDRNLGQWVAEQCPDKQFEFFKGGCPTHMRMRKRDVIRAREEHPNAKVLVHPECLAEVTELADFAGSTTEIMAYAKNSSEKEFIIGTESSIVQHLQFECPDKRFYLLSTECVCHNMKMTTLADIYNCLLGQAGEEITLDEETINGARRSIDQMILLGQK</sequence>
<evidence type="ECO:0000256" key="13">
    <source>
        <dbReference type="NCBIfam" id="TIGR00550"/>
    </source>
</evidence>
<evidence type="ECO:0000313" key="21">
    <source>
        <dbReference type="Proteomes" id="UP000182764"/>
    </source>
</evidence>
<keyword evidence="8" id="KW-0479">Metal-binding</keyword>
<reference evidence="22" key="4">
    <citation type="submission" date="2016-10" db="EMBL/GenBank/DDBJ databases">
        <authorList>
            <person name="Varghese N."/>
            <person name="Submissions S."/>
        </authorList>
    </citation>
    <scope>NUCLEOTIDE SEQUENCE [LARGE SCALE GENOMIC DNA]</scope>
    <source>
        <strain evidence="22">LMG 15572</strain>
    </source>
</reference>
<dbReference type="EC" id="2.5.1.72" evidence="4 13"/>
<evidence type="ECO:0000313" key="22">
    <source>
        <dbReference type="Proteomes" id="UP000183629"/>
    </source>
</evidence>
<evidence type="ECO:0000256" key="1">
    <source>
        <dbReference type="ARBA" id="ARBA00001966"/>
    </source>
</evidence>
<dbReference type="FunFam" id="3.40.50.10800:FF:000001">
    <property type="entry name" value="Quinolinate synthase A"/>
    <property type="match status" value="1"/>
</dbReference>
<dbReference type="Proteomes" id="UP000249013">
    <property type="component" value="Chromosome 1"/>
</dbReference>
<dbReference type="PANTHER" id="PTHR30573:SF0">
    <property type="entry name" value="QUINOLINATE SYNTHASE, CHLOROPLASTIC"/>
    <property type="match status" value="1"/>
</dbReference>
<accession>A0A060RH21</accession>
<dbReference type="EMBL" id="FOBM01000002">
    <property type="protein sequence ID" value="SEM10656.1"/>
    <property type="molecule type" value="Genomic_DNA"/>
</dbReference>
<dbReference type="GO" id="GO:0034628">
    <property type="term" value="P:'de novo' NAD+ biosynthetic process from L-aspartate"/>
    <property type="evidence" value="ECO:0007669"/>
    <property type="project" value="TreeGrafter"/>
</dbReference>
<evidence type="ECO:0000313" key="20">
    <source>
        <dbReference type="Proteomes" id="UP000182712"/>
    </source>
</evidence>
<reference evidence="18 23" key="5">
    <citation type="submission" date="2018-06" db="EMBL/GenBank/DDBJ databases">
        <authorList>
            <consortium name="Pathogen Informatics"/>
            <person name="Doyle S."/>
        </authorList>
    </citation>
    <scope>NUCLEOTIDE SEQUENCE [LARGE SCALE GENOMIC DNA]</scope>
    <source>
        <strain evidence="18 23">NCTC13773</strain>
    </source>
</reference>
<dbReference type="UniPathway" id="UPA00253">
    <property type="reaction ID" value="UER00327"/>
</dbReference>
<reference evidence="14 19" key="2">
    <citation type="submission" date="2014-05" db="EMBL/GenBank/DDBJ databases">
        <title>Genome sequence of Streptococcus gallolyticus.</title>
        <authorList>
            <person name="Del Campo R."/>
        </authorList>
    </citation>
    <scope>NUCLEOTIDE SEQUENCE [LARGE SCALE GENOMIC DNA]</scope>
    <source>
        <strain evidence="14 19">LMG17956</strain>
    </source>
</reference>
<dbReference type="GO" id="GO:0008987">
    <property type="term" value="F:quinolinate synthetase A activity"/>
    <property type="evidence" value="ECO:0007669"/>
    <property type="project" value="UniProtKB-UniRule"/>
</dbReference>
<dbReference type="Proteomes" id="UP000183629">
    <property type="component" value="Unassembled WGS sequence"/>
</dbReference>
<dbReference type="Proteomes" id="UP000182764">
    <property type="component" value="Unassembled WGS sequence"/>
</dbReference>
<evidence type="ECO:0000256" key="12">
    <source>
        <dbReference type="ARBA" id="ARBA00073059"/>
    </source>
</evidence>
<reference evidence="20 21" key="3">
    <citation type="submission" date="2016-10" db="EMBL/GenBank/DDBJ databases">
        <authorList>
            <person name="de Groot N.N."/>
        </authorList>
    </citation>
    <scope>NUCLEOTIDE SEQUENCE [LARGE SCALE GENOMIC DNA]</scope>
    <source>
        <strain evidence="17">LMG 15572</strain>
        <strain evidence="15 21">VTM1R29</strain>
        <strain evidence="16 20">VTM2R47</strain>
    </source>
</reference>
<evidence type="ECO:0000313" key="14">
    <source>
        <dbReference type="EMBL" id="CDO17763.1"/>
    </source>
</evidence>
<evidence type="ECO:0000256" key="2">
    <source>
        <dbReference type="ARBA" id="ARBA00003791"/>
    </source>
</evidence>
<dbReference type="PANTHER" id="PTHR30573">
    <property type="entry name" value="QUINOLINATE SYNTHETASE A"/>
    <property type="match status" value="1"/>
</dbReference>
<gene>
    <name evidence="18" type="primary">nadA</name>
    <name evidence="14" type="ORF">BN963_SGAL_00956</name>
    <name evidence="18" type="ORF">NCTC13773_02167</name>
    <name evidence="15" type="ORF">SAMN04487839_102404</name>
    <name evidence="16" type="ORF">SAMN04487840_102237</name>
    <name evidence="17" type="ORF">SAMN05660328_10768</name>
</gene>
<dbReference type="GO" id="GO:0005829">
    <property type="term" value="C:cytosol"/>
    <property type="evidence" value="ECO:0007669"/>
    <property type="project" value="TreeGrafter"/>
</dbReference>
<comment type="function">
    <text evidence="2">Catalyzes the condensation of iminoaspartate with dihydroxyacetone phosphate to form quinolinate.</text>
</comment>
<keyword evidence="5" id="KW-0004">4Fe-4S</keyword>
<evidence type="ECO:0000256" key="4">
    <source>
        <dbReference type="ARBA" id="ARBA00012669"/>
    </source>
</evidence>
<dbReference type="GO" id="GO:0051539">
    <property type="term" value="F:4 iron, 4 sulfur cluster binding"/>
    <property type="evidence" value="ECO:0007669"/>
    <property type="project" value="UniProtKB-KW"/>
</dbReference>
<organism evidence="14 19">
    <name type="scientific">Streptococcus gallolyticus</name>
    <dbReference type="NCBI Taxonomy" id="315405"/>
    <lineage>
        <taxon>Bacteria</taxon>
        <taxon>Bacillati</taxon>
        <taxon>Bacillota</taxon>
        <taxon>Bacilli</taxon>
        <taxon>Lactobacillales</taxon>
        <taxon>Streptococcaceae</taxon>
        <taxon>Streptococcus</taxon>
    </lineage>
</organism>
<proteinExistence type="predicted"/>
<keyword evidence="7 18" id="KW-0808">Transferase</keyword>
<dbReference type="EMBL" id="FOGM01000002">
    <property type="protein sequence ID" value="SER29588.1"/>
    <property type="molecule type" value="Genomic_DNA"/>
</dbReference>
<evidence type="ECO:0000313" key="15">
    <source>
        <dbReference type="EMBL" id="SEM10656.1"/>
    </source>
</evidence>
<keyword evidence="9" id="KW-0408">Iron</keyword>
<dbReference type="AlphaFoldDB" id="A0A060RH21"/>
<dbReference type="EMBL" id="CCBC010000138">
    <property type="protein sequence ID" value="CDO17763.1"/>
    <property type="molecule type" value="Genomic_DNA"/>
</dbReference>
<protein>
    <recommendedName>
        <fullName evidence="12 13">Quinolinate synthase</fullName>
        <ecNumber evidence="4 13">2.5.1.72</ecNumber>
    </recommendedName>
</protein>
<keyword evidence="6" id="KW-0662">Pyridine nucleotide biosynthesis</keyword>
<comment type="pathway">
    <text evidence="3">Cofactor biosynthesis; NAD(+) biosynthesis; quinolinate from iminoaspartate: step 1/1.</text>
</comment>
<dbReference type="Gene3D" id="3.40.50.10800">
    <property type="entry name" value="NadA-like"/>
    <property type="match status" value="3"/>
</dbReference>
<dbReference type="GeneID" id="57920698"/>
<evidence type="ECO:0000256" key="11">
    <source>
        <dbReference type="ARBA" id="ARBA00050125"/>
    </source>
</evidence>
<keyword evidence="22" id="KW-1185">Reference proteome</keyword>
<dbReference type="NCBIfam" id="NF006878">
    <property type="entry name" value="PRK09375.1-2"/>
    <property type="match status" value="1"/>
</dbReference>
<dbReference type="Pfam" id="PF02445">
    <property type="entry name" value="NadA"/>
    <property type="match status" value="1"/>
</dbReference>
<dbReference type="EMBL" id="FPBN01000007">
    <property type="protein sequence ID" value="SFU79021.1"/>
    <property type="molecule type" value="Genomic_DNA"/>
</dbReference>
<comment type="catalytic activity">
    <reaction evidence="11">
        <text>iminosuccinate + dihydroxyacetone phosphate = quinolinate + phosphate + 2 H2O + H(+)</text>
        <dbReference type="Rhea" id="RHEA:25888"/>
        <dbReference type="ChEBI" id="CHEBI:15377"/>
        <dbReference type="ChEBI" id="CHEBI:15378"/>
        <dbReference type="ChEBI" id="CHEBI:29959"/>
        <dbReference type="ChEBI" id="CHEBI:43474"/>
        <dbReference type="ChEBI" id="CHEBI:57642"/>
        <dbReference type="ChEBI" id="CHEBI:77875"/>
        <dbReference type="EC" id="2.5.1.72"/>
    </reaction>
    <physiologicalReaction direction="left-to-right" evidence="11">
        <dbReference type="Rhea" id="RHEA:25889"/>
    </physiologicalReaction>
</comment>
<evidence type="ECO:0000256" key="9">
    <source>
        <dbReference type="ARBA" id="ARBA00023004"/>
    </source>
</evidence>
<evidence type="ECO:0000256" key="6">
    <source>
        <dbReference type="ARBA" id="ARBA00022642"/>
    </source>
</evidence>
<dbReference type="OMA" id="CFCSTMN"/>
<evidence type="ECO:0000313" key="19">
    <source>
        <dbReference type="Proteomes" id="UP000027584"/>
    </source>
</evidence>
<evidence type="ECO:0000256" key="10">
    <source>
        <dbReference type="ARBA" id="ARBA00023014"/>
    </source>
</evidence>
<evidence type="ECO:0000256" key="5">
    <source>
        <dbReference type="ARBA" id="ARBA00022485"/>
    </source>
</evidence>
<dbReference type="InterPro" id="IPR003473">
    <property type="entry name" value="NadA"/>
</dbReference>
<dbReference type="RefSeq" id="WP_009854932.1">
    <property type="nucleotide sequence ID" value="NZ_CP054015.1"/>
</dbReference>
<dbReference type="NCBIfam" id="TIGR00550">
    <property type="entry name" value="nadA"/>
    <property type="match status" value="1"/>
</dbReference>
<keyword evidence="10" id="KW-0411">Iron-sulfur</keyword>
<name>A0A060RH21_9STRE</name>